<organism evidence="1 2">
    <name type="scientific">Racocetra persica</name>
    <dbReference type="NCBI Taxonomy" id="160502"/>
    <lineage>
        <taxon>Eukaryota</taxon>
        <taxon>Fungi</taxon>
        <taxon>Fungi incertae sedis</taxon>
        <taxon>Mucoromycota</taxon>
        <taxon>Glomeromycotina</taxon>
        <taxon>Glomeromycetes</taxon>
        <taxon>Diversisporales</taxon>
        <taxon>Gigasporaceae</taxon>
        <taxon>Racocetra</taxon>
    </lineage>
</organism>
<gene>
    <name evidence="1" type="ORF">RPERSI_LOCUS20031</name>
</gene>
<dbReference type="EMBL" id="CAJVQC010055838">
    <property type="protein sequence ID" value="CAG8795790.1"/>
    <property type="molecule type" value="Genomic_DNA"/>
</dbReference>
<reference evidence="1" key="1">
    <citation type="submission" date="2021-06" db="EMBL/GenBank/DDBJ databases">
        <authorList>
            <person name="Kallberg Y."/>
            <person name="Tangrot J."/>
            <person name="Rosling A."/>
        </authorList>
    </citation>
    <scope>NUCLEOTIDE SEQUENCE</scope>
    <source>
        <strain evidence="1">MA461A</strain>
    </source>
</reference>
<feature type="non-terminal residue" evidence="1">
    <location>
        <position position="1"/>
    </location>
</feature>
<comment type="caution">
    <text evidence="1">The sequence shown here is derived from an EMBL/GenBank/DDBJ whole genome shotgun (WGS) entry which is preliminary data.</text>
</comment>
<sequence length="39" mass="4687">MENRIKELENKVLEQQKEKEECLRKAVNAEISKVEKENE</sequence>
<accession>A0ACA9RIT6</accession>
<evidence type="ECO:0000313" key="1">
    <source>
        <dbReference type="EMBL" id="CAG8795790.1"/>
    </source>
</evidence>
<keyword evidence="2" id="KW-1185">Reference proteome</keyword>
<name>A0ACA9RIT6_9GLOM</name>
<proteinExistence type="predicted"/>
<evidence type="ECO:0000313" key="2">
    <source>
        <dbReference type="Proteomes" id="UP000789920"/>
    </source>
</evidence>
<protein>
    <submittedName>
        <fullName evidence="1">8687_t:CDS:1</fullName>
    </submittedName>
</protein>
<dbReference type="Proteomes" id="UP000789920">
    <property type="component" value="Unassembled WGS sequence"/>
</dbReference>